<evidence type="ECO:0000256" key="2">
    <source>
        <dbReference type="ARBA" id="ARBA00023125"/>
    </source>
</evidence>
<dbReference type="PRINTS" id="PR00038">
    <property type="entry name" value="HTHLUXR"/>
</dbReference>
<name>A0ABT4PU46_9MYCO</name>
<dbReference type="Proteomes" id="UP001142153">
    <property type="component" value="Unassembled WGS sequence"/>
</dbReference>
<accession>A0ABT4PU46</accession>
<reference evidence="6" key="1">
    <citation type="submission" date="2022-12" db="EMBL/GenBank/DDBJ databases">
        <authorList>
            <person name="Deng Y."/>
            <person name="Zhang Y.-Q."/>
        </authorList>
    </citation>
    <scope>NUCLEOTIDE SEQUENCE</scope>
    <source>
        <strain evidence="6">CPCC 205372</strain>
    </source>
</reference>
<gene>
    <name evidence="6" type="primary">iniR</name>
    <name evidence="6" type="ORF">O6P37_14615</name>
</gene>
<organism evidence="6 7">
    <name type="scientific">Mycobacterium hippophais</name>
    <dbReference type="NCBI Taxonomy" id="3016340"/>
    <lineage>
        <taxon>Bacteria</taxon>
        <taxon>Bacillati</taxon>
        <taxon>Actinomycetota</taxon>
        <taxon>Actinomycetes</taxon>
        <taxon>Mycobacteriales</taxon>
        <taxon>Mycobacteriaceae</taxon>
        <taxon>Mycobacterium</taxon>
    </lineage>
</organism>
<evidence type="ECO:0000256" key="3">
    <source>
        <dbReference type="ARBA" id="ARBA00023163"/>
    </source>
</evidence>
<evidence type="ECO:0000256" key="1">
    <source>
        <dbReference type="ARBA" id="ARBA00023015"/>
    </source>
</evidence>
<protein>
    <submittedName>
        <fullName evidence="6">Isoniazid response ATPase/transcriptional regulator IniR</fullName>
    </submittedName>
</protein>
<dbReference type="SUPFAM" id="SSF46894">
    <property type="entry name" value="C-terminal effector domain of the bipartite response regulators"/>
    <property type="match status" value="1"/>
</dbReference>
<feature type="region of interest" description="Disordered" evidence="4">
    <location>
        <begin position="759"/>
        <end position="788"/>
    </location>
</feature>
<sequence length="848" mass="87248">MPNPAPDRLTDVPPAAGAFVTALLADPTAPAKVLVSGGIGTGKSAVLTAVRTALREAGRTVLTRPPRPDDPADAALVVDDAHLLGDAELDLLADRAADPAATVVVSAESRLRHAALQSLSTALARENPVVALGPLGPADVHRAAAAALGVTPPVQLVRALSAATGGVPFLLRAALAADGLTAAATAPGAIRRAGAVALTERLRRIDGPVLDTLLVSSLSADLGPDDVAAALRVGQAEALDLVDGARASGLIDPSHHPAFLRSVHHGAAQIAGAARHHDIEISLLVTQLEMSTLTADLALQLAEHGLRDERLAAALTELAGRVRGQPARAARLYRAATDAGATALDARLADALALTGDCATAGRLADELLASDNPAERAAAVRVAASIAVHDGGAAQAADLFRWLGPYPDAVVSAAGAVVAVAAGDPETARTVLSADSVGPPTSTARAARSLAEGLMQSLDQPYAVAVARLSQAITAERGSQEVAPDTPAALVTLAALHGGDPVRARSVIGRAVREADGAEHVDAEIFVTHRHRLLAGWVRMQDGQLGAASASVADTVNAALHRRDALWSAALQTAVARRSGDSGAMQKHWYAAMEVLAEYSVDLFALLPLGELWVAAARMRQVDRLAHPMAEAFALLESLGNPVLWSTPLHWAGVHAGILANAPGAVAPHGQALTAAAAGSAFAKSLAMAGRTWLRVLANHVDAAEVTAAARSLSQFGLTWDATRLAGQAALQTPDARVSQAMLQLARDLKQSVAGGDVETGAADLPQPLRTPSPTPASTPASSRLSDREREVAELLLLGMPYRDIGAQLFISAKTVEHHVARIRRRLGAESRSEMLSMLRAMLAPQG</sequence>
<feature type="domain" description="HTH luxR-type" evidence="5">
    <location>
        <begin position="779"/>
        <end position="844"/>
    </location>
</feature>
<keyword evidence="1" id="KW-0805">Transcription regulation</keyword>
<dbReference type="SMART" id="SM00421">
    <property type="entry name" value="HTH_LUXR"/>
    <property type="match status" value="1"/>
</dbReference>
<dbReference type="PROSITE" id="PS00622">
    <property type="entry name" value="HTH_LUXR_1"/>
    <property type="match status" value="1"/>
</dbReference>
<dbReference type="RefSeq" id="WP_269894748.1">
    <property type="nucleotide sequence ID" value="NZ_JAPZPY010000005.1"/>
</dbReference>
<dbReference type="PANTHER" id="PTHR44688">
    <property type="entry name" value="DNA-BINDING TRANSCRIPTIONAL ACTIVATOR DEVR_DOSR"/>
    <property type="match status" value="1"/>
</dbReference>
<keyword evidence="2" id="KW-0238">DNA-binding</keyword>
<keyword evidence="3" id="KW-0804">Transcription</keyword>
<keyword evidence="7" id="KW-1185">Reference proteome</keyword>
<dbReference type="InterPro" id="IPR000792">
    <property type="entry name" value="Tscrpt_reg_LuxR_C"/>
</dbReference>
<proteinExistence type="predicted"/>
<evidence type="ECO:0000259" key="5">
    <source>
        <dbReference type="PROSITE" id="PS50043"/>
    </source>
</evidence>
<evidence type="ECO:0000313" key="6">
    <source>
        <dbReference type="EMBL" id="MCZ8380102.1"/>
    </source>
</evidence>
<dbReference type="CDD" id="cd06170">
    <property type="entry name" value="LuxR_C_like"/>
    <property type="match status" value="1"/>
</dbReference>
<dbReference type="Gene3D" id="1.10.10.10">
    <property type="entry name" value="Winged helix-like DNA-binding domain superfamily/Winged helix DNA-binding domain"/>
    <property type="match status" value="1"/>
</dbReference>
<evidence type="ECO:0000256" key="4">
    <source>
        <dbReference type="SAM" id="MobiDB-lite"/>
    </source>
</evidence>
<evidence type="ECO:0000313" key="7">
    <source>
        <dbReference type="Proteomes" id="UP001142153"/>
    </source>
</evidence>
<dbReference type="EMBL" id="JAPZPY010000005">
    <property type="protein sequence ID" value="MCZ8380102.1"/>
    <property type="molecule type" value="Genomic_DNA"/>
</dbReference>
<dbReference type="PROSITE" id="PS50043">
    <property type="entry name" value="HTH_LUXR_2"/>
    <property type="match status" value="1"/>
</dbReference>
<dbReference type="NCBIfam" id="NF038181">
    <property type="entry name" value="reg_ATPase_IniR"/>
    <property type="match status" value="1"/>
</dbReference>
<dbReference type="InterPro" id="IPR036388">
    <property type="entry name" value="WH-like_DNA-bd_sf"/>
</dbReference>
<comment type="caution">
    <text evidence="6">The sequence shown here is derived from an EMBL/GenBank/DDBJ whole genome shotgun (WGS) entry which is preliminary data.</text>
</comment>
<dbReference type="InterPro" id="IPR016032">
    <property type="entry name" value="Sig_transdc_resp-reg_C-effctor"/>
</dbReference>
<dbReference type="Pfam" id="PF00196">
    <property type="entry name" value="GerE"/>
    <property type="match status" value="1"/>
</dbReference>
<dbReference type="PANTHER" id="PTHR44688:SF16">
    <property type="entry name" value="DNA-BINDING TRANSCRIPTIONAL ACTIVATOR DEVR_DOSR"/>
    <property type="match status" value="1"/>
</dbReference>